<dbReference type="EMBL" id="LGRN01000087">
    <property type="protein sequence ID" value="OJD16906.1"/>
    <property type="molecule type" value="Genomic_DNA"/>
</dbReference>
<protein>
    <submittedName>
        <fullName evidence="1">Uncharacterized protein</fullName>
    </submittedName>
</protein>
<reference evidence="1 2" key="1">
    <citation type="submission" date="2015-07" db="EMBL/GenBank/DDBJ databases">
        <title>Emmonsia species relationships and genome sequence.</title>
        <authorList>
            <consortium name="The Broad Institute Genomics Platform"/>
            <person name="Cuomo C.A."/>
            <person name="Munoz J.F."/>
            <person name="Imamovic A."/>
            <person name="Priest M.E."/>
            <person name="Young S."/>
            <person name="Clay O.K."/>
            <person name="McEwen J.G."/>
        </authorList>
    </citation>
    <scope>NUCLEOTIDE SEQUENCE [LARGE SCALE GENOMIC DNA]</scope>
    <source>
        <strain evidence="1 2">UAMH 9510</strain>
    </source>
</reference>
<evidence type="ECO:0000313" key="2">
    <source>
        <dbReference type="Proteomes" id="UP000182235"/>
    </source>
</evidence>
<proteinExistence type="predicted"/>
<sequence length="154" mass="18232">MNVEQNIFNLNDLYSALLQTRRDIEKYISALIERLQHLRDAEKTGDIQKYLQEFYIDFHELHLLFGKLLGFTSRALSIDIETEELSGLRWHITSFWEEYGHIQQIVYTYSLCCQSQDAKLRRGVAYLLEQMGDLQVVCEERKKQLEADLFNSAY</sequence>
<dbReference type="AlphaFoldDB" id="A0A1J9PM01"/>
<dbReference type="Proteomes" id="UP000182235">
    <property type="component" value="Unassembled WGS sequence"/>
</dbReference>
<accession>A0A1J9PM01</accession>
<name>A0A1J9PM01_9EURO</name>
<gene>
    <name evidence="1" type="ORF">AJ78_02943</name>
</gene>
<keyword evidence="2" id="KW-1185">Reference proteome</keyword>
<organism evidence="1 2">
    <name type="scientific">Emergomyces pasteurianus Ep9510</name>
    <dbReference type="NCBI Taxonomy" id="1447872"/>
    <lineage>
        <taxon>Eukaryota</taxon>
        <taxon>Fungi</taxon>
        <taxon>Dikarya</taxon>
        <taxon>Ascomycota</taxon>
        <taxon>Pezizomycotina</taxon>
        <taxon>Eurotiomycetes</taxon>
        <taxon>Eurotiomycetidae</taxon>
        <taxon>Onygenales</taxon>
        <taxon>Ajellomycetaceae</taxon>
        <taxon>Emergomyces</taxon>
    </lineage>
</organism>
<comment type="caution">
    <text evidence="1">The sequence shown here is derived from an EMBL/GenBank/DDBJ whole genome shotgun (WGS) entry which is preliminary data.</text>
</comment>
<evidence type="ECO:0000313" key="1">
    <source>
        <dbReference type="EMBL" id="OJD16906.1"/>
    </source>
</evidence>
<dbReference type="OrthoDB" id="4190090at2759"/>